<dbReference type="InterPro" id="IPR000206">
    <property type="entry name" value="Ribosomal_bL12"/>
</dbReference>
<comment type="similarity">
    <text evidence="1 4">Belongs to the bacterial ribosomal protein bL12 family.</text>
</comment>
<dbReference type="CDD" id="cd00387">
    <property type="entry name" value="Ribosomal_L7_L12"/>
    <property type="match status" value="1"/>
</dbReference>
<proteinExistence type="inferred from homology"/>
<dbReference type="InterPro" id="IPR008932">
    <property type="entry name" value="Ribosomal_bL12_oligo"/>
</dbReference>
<dbReference type="InterPro" id="IPR014719">
    <property type="entry name" value="Ribosomal_bL12_C/ClpS-like"/>
</dbReference>
<dbReference type="AlphaFoldDB" id="A0A1U7H400"/>
<comment type="caution">
    <text evidence="7">The sequence shown here is derived from an EMBL/GenBank/DDBJ whole genome shotgun (WGS) entry which is preliminary data.</text>
</comment>
<dbReference type="InterPro" id="IPR036235">
    <property type="entry name" value="Ribosomal_bL12_oligo_N_sf"/>
</dbReference>
<dbReference type="GO" id="GO:0006412">
    <property type="term" value="P:translation"/>
    <property type="evidence" value="ECO:0007669"/>
    <property type="project" value="UniProtKB-UniRule"/>
</dbReference>
<dbReference type="RefSeq" id="WP_009457690.1">
    <property type="nucleotide sequence ID" value="NZ_MRCA01000002.1"/>
</dbReference>
<dbReference type="Proteomes" id="UP000186391">
    <property type="component" value="Unassembled WGS sequence"/>
</dbReference>
<dbReference type="Gene3D" id="1.20.5.710">
    <property type="entry name" value="Single helix bin"/>
    <property type="match status" value="1"/>
</dbReference>
<keyword evidence="3 4" id="KW-0687">Ribonucleoprotein</keyword>
<dbReference type="PANTHER" id="PTHR45987">
    <property type="entry name" value="39S RIBOSOMAL PROTEIN L12"/>
    <property type="match status" value="1"/>
</dbReference>
<comment type="subunit">
    <text evidence="4">Homodimer. Part of the ribosomal stalk of the 50S ribosomal subunit. Forms a multimeric L10(L12)X complex, where L10 forms an elongated spine to which 2 to 4 L12 dimers bind in a sequential fashion. Binds GTP-bound translation factors.</text>
</comment>
<evidence type="ECO:0000256" key="1">
    <source>
        <dbReference type="ARBA" id="ARBA00007197"/>
    </source>
</evidence>
<dbReference type="GO" id="GO:0022625">
    <property type="term" value="C:cytosolic large ribosomal subunit"/>
    <property type="evidence" value="ECO:0007669"/>
    <property type="project" value="TreeGrafter"/>
</dbReference>
<keyword evidence="2 4" id="KW-0689">Ribosomal protein</keyword>
<reference evidence="7 8" key="1">
    <citation type="submission" date="2016-11" db="EMBL/GenBank/DDBJ databases">
        <title>Draft Genome Sequences of Nine Cyanobacterial Strains from Diverse Habitats.</title>
        <authorList>
            <person name="Zhu T."/>
            <person name="Hou S."/>
            <person name="Lu X."/>
            <person name="Hess W.R."/>
        </authorList>
    </citation>
    <scope>NUCLEOTIDE SEQUENCE [LARGE SCALE GENOMIC DNA]</scope>
    <source>
        <strain evidence="7 8">NIES-592</strain>
    </source>
</reference>
<dbReference type="SUPFAM" id="SSF54736">
    <property type="entry name" value="ClpS-like"/>
    <property type="match status" value="1"/>
</dbReference>
<feature type="domain" description="Large ribosomal subunit protein bL12 oligomerization" evidence="6">
    <location>
        <begin position="5"/>
        <end position="54"/>
    </location>
</feature>
<dbReference type="Pfam" id="PF16320">
    <property type="entry name" value="Ribosomal_L12_N"/>
    <property type="match status" value="1"/>
</dbReference>
<evidence type="ECO:0000256" key="2">
    <source>
        <dbReference type="ARBA" id="ARBA00022980"/>
    </source>
</evidence>
<dbReference type="NCBIfam" id="TIGR00855">
    <property type="entry name" value="L12"/>
    <property type="match status" value="1"/>
</dbReference>
<dbReference type="EMBL" id="MRCA01000002">
    <property type="protein sequence ID" value="OKH15795.1"/>
    <property type="molecule type" value="Genomic_DNA"/>
</dbReference>
<dbReference type="OrthoDB" id="9811748at2"/>
<organism evidence="7 8">
    <name type="scientific">Fischerella major NIES-592</name>
    <dbReference type="NCBI Taxonomy" id="210994"/>
    <lineage>
        <taxon>Bacteria</taxon>
        <taxon>Bacillati</taxon>
        <taxon>Cyanobacteriota</taxon>
        <taxon>Cyanophyceae</taxon>
        <taxon>Nostocales</taxon>
        <taxon>Hapalosiphonaceae</taxon>
        <taxon>Fischerella</taxon>
    </lineage>
</organism>
<dbReference type="Gene3D" id="3.30.1390.10">
    <property type="match status" value="1"/>
</dbReference>
<dbReference type="PANTHER" id="PTHR45987:SF4">
    <property type="entry name" value="LARGE RIBOSOMAL SUBUNIT PROTEIN BL12M"/>
    <property type="match status" value="1"/>
</dbReference>
<evidence type="ECO:0000313" key="7">
    <source>
        <dbReference type="EMBL" id="OKH15795.1"/>
    </source>
</evidence>
<evidence type="ECO:0000256" key="3">
    <source>
        <dbReference type="ARBA" id="ARBA00023274"/>
    </source>
</evidence>
<comment type="function">
    <text evidence="4">Forms part of the ribosomal stalk which helps the ribosome interact with GTP-bound translation factors. Is thus essential for accurate translation.</text>
</comment>
<evidence type="ECO:0000256" key="4">
    <source>
        <dbReference type="HAMAP-Rule" id="MF_00368"/>
    </source>
</evidence>
<feature type="domain" description="Large ribosomal subunit protein bL12 C-terminal" evidence="5">
    <location>
        <begin position="65"/>
        <end position="132"/>
    </location>
</feature>
<gene>
    <name evidence="4" type="primary">rplL</name>
    <name evidence="4" type="synonym">rpl12</name>
    <name evidence="7" type="ORF">NIES592_06935</name>
</gene>
<dbReference type="GeneID" id="35798528"/>
<sequence>MSAATDEILEKLKSLTLLEAAELVKQIEDAFGVSAAAPAGGMMMMAAPGAGAAAAAEPVEEKTEFDVILEDVPADKKIAILKVVRELTGLGLKEAKDLVESAPKPIKEAIAKEAAEDAKKRIEEAGGKASVK</sequence>
<accession>A0A1U7H400</accession>
<name>A0A1U7H400_9CYAN</name>
<evidence type="ECO:0000259" key="6">
    <source>
        <dbReference type="Pfam" id="PF16320"/>
    </source>
</evidence>
<dbReference type="GO" id="GO:0003735">
    <property type="term" value="F:structural constituent of ribosome"/>
    <property type="evidence" value="ECO:0007669"/>
    <property type="project" value="InterPro"/>
</dbReference>
<dbReference type="SUPFAM" id="SSF48300">
    <property type="entry name" value="Ribosomal protein L7/12, oligomerisation (N-terminal) domain"/>
    <property type="match status" value="1"/>
</dbReference>
<dbReference type="GO" id="GO:0003729">
    <property type="term" value="F:mRNA binding"/>
    <property type="evidence" value="ECO:0007669"/>
    <property type="project" value="TreeGrafter"/>
</dbReference>
<evidence type="ECO:0000259" key="5">
    <source>
        <dbReference type="Pfam" id="PF00542"/>
    </source>
</evidence>
<dbReference type="Pfam" id="PF00542">
    <property type="entry name" value="Ribosomal_L12"/>
    <property type="match status" value="1"/>
</dbReference>
<keyword evidence="8" id="KW-1185">Reference proteome</keyword>
<evidence type="ECO:0000313" key="8">
    <source>
        <dbReference type="Proteomes" id="UP000186391"/>
    </source>
</evidence>
<dbReference type="HAMAP" id="MF_00368">
    <property type="entry name" value="Ribosomal_bL12"/>
    <property type="match status" value="1"/>
</dbReference>
<dbReference type="InterPro" id="IPR013823">
    <property type="entry name" value="Ribosomal_bL12_C"/>
</dbReference>
<dbReference type="FunFam" id="3.30.1390.10:FF:000001">
    <property type="entry name" value="50S ribosomal protein L7/L12"/>
    <property type="match status" value="1"/>
</dbReference>
<protein>
    <recommendedName>
        <fullName evidence="4">Large ribosomal subunit protein bL12</fullName>
    </recommendedName>
</protein>